<dbReference type="GO" id="GO:0022857">
    <property type="term" value="F:transmembrane transporter activity"/>
    <property type="evidence" value="ECO:0007669"/>
    <property type="project" value="InterPro"/>
</dbReference>
<dbReference type="Proteomes" id="UP000539175">
    <property type="component" value="Unassembled WGS sequence"/>
</dbReference>
<keyword evidence="3" id="KW-1185">Reference proteome</keyword>
<accession>A0A7X0AXY3</accession>
<evidence type="ECO:0000256" key="1">
    <source>
        <dbReference type="SAM" id="Phobius"/>
    </source>
</evidence>
<protein>
    <recommendedName>
        <fullName evidence="4">DUF1453 domain-containing protein</fullName>
    </recommendedName>
</protein>
<dbReference type="GO" id="GO:0005886">
    <property type="term" value="C:plasma membrane"/>
    <property type="evidence" value="ECO:0007669"/>
    <property type="project" value="UniProtKB-SubCell"/>
</dbReference>
<name>A0A7X0AXY3_9PROT</name>
<proteinExistence type="predicted"/>
<keyword evidence="1" id="KW-0812">Transmembrane</keyword>
<sequence>MQPFIPYIFMALALMLMARRTRVWRRVRPPLLALVPAVILALAAFYAWGAQRLGPHITPRGWLAIAGGLAAGAVCGAAIGRLVHLAHDPVTGHVTMRMSIAGAILLLILLVIRQGVRQLGLDPGAAGPAAAFSPLSDVLLAVAVGTVLSRQFVLWRRWRDIATATAQAPA</sequence>
<dbReference type="InterPro" id="IPR058247">
    <property type="entry name" value="DUF1453"/>
</dbReference>
<feature type="transmembrane region" description="Helical" evidence="1">
    <location>
        <begin position="63"/>
        <end position="83"/>
    </location>
</feature>
<dbReference type="Pfam" id="PF07301">
    <property type="entry name" value="DUF1453"/>
    <property type="match status" value="1"/>
</dbReference>
<dbReference type="RefSeq" id="WP_184801350.1">
    <property type="nucleotide sequence ID" value="NZ_JACIIZ010000007.1"/>
</dbReference>
<comment type="caution">
    <text evidence="2">The sequence shown here is derived from an EMBL/GenBank/DDBJ whole genome shotgun (WGS) entry which is preliminary data.</text>
</comment>
<gene>
    <name evidence="2" type="ORF">FHS74_002747</name>
</gene>
<evidence type="ECO:0008006" key="4">
    <source>
        <dbReference type="Google" id="ProtNLM"/>
    </source>
</evidence>
<dbReference type="EMBL" id="JACIIZ010000007">
    <property type="protein sequence ID" value="MBB6252187.1"/>
    <property type="molecule type" value="Genomic_DNA"/>
</dbReference>
<reference evidence="2 3" key="1">
    <citation type="submission" date="2020-08" db="EMBL/GenBank/DDBJ databases">
        <title>Genomic Encyclopedia of Type Strains, Phase IV (KMG-IV): sequencing the most valuable type-strain genomes for metagenomic binning, comparative biology and taxonomic classification.</title>
        <authorList>
            <person name="Goeker M."/>
        </authorList>
    </citation>
    <scope>NUCLEOTIDE SEQUENCE [LARGE SCALE GENOMIC DNA]</scope>
    <source>
        <strain evidence="2 3">DSM 22198</strain>
    </source>
</reference>
<evidence type="ECO:0000313" key="3">
    <source>
        <dbReference type="Proteomes" id="UP000539175"/>
    </source>
</evidence>
<dbReference type="AlphaFoldDB" id="A0A7X0AXY3"/>
<feature type="transmembrane region" description="Helical" evidence="1">
    <location>
        <begin position="95"/>
        <end position="116"/>
    </location>
</feature>
<organism evidence="2 3">
    <name type="scientific">Nitrospirillum iridis</name>
    <dbReference type="NCBI Taxonomy" id="765888"/>
    <lineage>
        <taxon>Bacteria</taxon>
        <taxon>Pseudomonadati</taxon>
        <taxon>Pseudomonadota</taxon>
        <taxon>Alphaproteobacteria</taxon>
        <taxon>Rhodospirillales</taxon>
        <taxon>Azospirillaceae</taxon>
        <taxon>Nitrospirillum</taxon>
    </lineage>
</organism>
<feature type="transmembrane region" description="Helical" evidence="1">
    <location>
        <begin position="128"/>
        <end position="149"/>
    </location>
</feature>
<keyword evidence="1" id="KW-1133">Transmembrane helix</keyword>
<evidence type="ECO:0000313" key="2">
    <source>
        <dbReference type="EMBL" id="MBB6252187.1"/>
    </source>
</evidence>
<keyword evidence="1" id="KW-0472">Membrane</keyword>